<evidence type="ECO:0000313" key="4">
    <source>
        <dbReference type="Proteomes" id="UP001500967"/>
    </source>
</evidence>
<protein>
    <recommendedName>
        <fullName evidence="2">STAS domain-containing protein</fullName>
    </recommendedName>
</protein>
<dbReference type="Proteomes" id="UP001500967">
    <property type="component" value="Unassembled WGS sequence"/>
</dbReference>
<dbReference type="RefSeq" id="WP_344646852.1">
    <property type="nucleotide sequence ID" value="NZ_BAAAGX010000002.1"/>
</dbReference>
<accession>A0ABP3D1D8</accession>
<dbReference type="Gene3D" id="3.30.750.24">
    <property type="entry name" value="STAS domain"/>
    <property type="match status" value="1"/>
</dbReference>
<comment type="caution">
    <text evidence="3">The sequence shown here is derived from an EMBL/GenBank/DDBJ whole genome shotgun (WGS) entry which is preliminary data.</text>
</comment>
<dbReference type="InterPro" id="IPR002645">
    <property type="entry name" value="STAS_dom"/>
</dbReference>
<dbReference type="SUPFAM" id="SSF52091">
    <property type="entry name" value="SpoIIaa-like"/>
    <property type="match status" value="1"/>
</dbReference>
<keyword evidence="4" id="KW-1185">Reference proteome</keyword>
<reference evidence="4" key="1">
    <citation type="journal article" date="2019" name="Int. J. Syst. Evol. Microbiol.">
        <title>The Global Catalogue of Microorganisms (GCM) 10K type strain sequencing project: providing services to taxonomists for standard genome sequencing and annotation.</title>
        <authorList>
            <consortium name="The Broad Institute Genomics Platform"/>
            <consortium name="The Broad Institute Genome Sequencing Center for Infectious Disease"/>
            <person name="Wu L."/>
            <person name="Ma J."/>
        </authorList>
    </citation>
    <scope>NUCLEOTIDE SEQUENCE [LARGE SCALE GENOMIC DNA]</scope>
    <source>
        <strain evidence="4">JCM 10425</strain>
    </source>
</reference>
<dbReference type="PROSITE" id="PS50801">
    <property type="entry name" value="STAS"/>
    <property type="match status" value="1"/>
</dbReference>
<feature type="transmembrane region" description="Helical" evidence="1">
    <location>
        <begin position="90"/>
        <end position="113"/>
    </location>
</feature>
<keyword evidence="1" id="KW-0472">Membrane</keyword>
<feature type="domain" description="STAS" evidence="2">
    <location>
        <begin position="36"/>
        <end position="142"/>
    </location>
</feature>
<keyword evidence="1" id="KW-0812">Transmembrane</keyword>
<evidence type="ECO:0000259" key="2">
    <source>
        <dbReference type="PROSITE" id="PS50801"/>
    </source>
</evidence>
<organism evidence="3 4">
    <name type="scientific">Cryptosporangium japonicum</name>
    <dbReference type="NCBI Taxonomy" id="80872"/>
    <lineage>
        <taxon>Bacteria</taxon>
        <taxon>Bacillati</taxon>
        <taxon>Actinomycetota</taxon>
        <taxon>Actinomycetes</taxon>
        <taxon>Cryptosporangiales</taxon>
        <taxon>Cryptosporangiaceae</taxon>
        <taxon>Cryptosporangium</taxon>
    </lineage>
</organism>
<dbReference type="EMBL" id="BAAAGX010000002">
    <property type="protein sequence ID" value="GAA0220886.1"/>
    <property type="molecule type" value="Genomic_DNA"/>
</dbReference>
<gene>
    <name evidence="3" type="ORF">GCM10009539_02630</name>
</gene>
<evidence type="ECO:0000313" key="3">
    <source>
        <dbReference type="EMBL" id="GAA0220886.1"/>
    </source>
</evidence>
<dbReference type="InterPro" id="IPR036513">
    <property type="entry name" value="STAS_dom_sf"/>
</dbReference>
<name>A0ABP3D1D8_9ACTN</name>
<sequence length="142" mass="15275">MTDHLDLPTPPDGIRLSPGFSYDQLDAANGDLLLAAYTRVDTATQRAALQLLGDIDVRSEAWFRDRLAAAIKQATSERQRPAIHLDLHSIAYFSAAAAGIFAGLTATGTTLVIHRPSRIASRVLTLSGVLPRLHVDPAEPPL</sequence>
<keyword evidence="1" id="KW-1133">Transmembrane helix</keyword>
<evidence type="ECO:0000256" key="1">
    <source>
        <dbReference type="SAM" id="Phobius"/>
    </source>
</evidence>
<proteinExistence type="predicted"/>